<protein>
    <recommendedName>
        <fullName evidence="1">RNA-directed RNA polymerase</fullName>
        <ecNumber evidence="1">2.7.7.48</ecNumber>
    </recommendedName>
    <alternativeName>
        <fullName evidence="7">RNA replicase beta chain</fullName>
    </alternativeName>
</protein>
<organism evidence="11 12">
    <name type="scientific">ssRNA phage SRR6960549_7</name>
    <dbReference type="NCBI Taxonomy" id="2786544"/>
    <lineage>
        <taxon>Viruses</taxon>
        <taxon>Riboviria</taxon>
        <taxon>Orthornavirae</taxon>
        <taxon>Lenarviricota</taxon>
        <taxon>Leviviricetes</taxon>
        <taxon>Timlovirales</taxon>
        <taxon>Steitzviridae</taxon>
        <taxon>Giliycovirus</taxon>
        <taxon>Giliycovirus lutivivens</taxon>
        <taxon>Weheuvirus lutivivens</taxon>
    </lineage>
</organism>
<dbReference type="KEGG" id="vg:80400913"/>
<keyword evidence="3" id="KW-0808">Transferase</keyword>
<dbReference type="GO" id="GO:0046872">
    <property type="term" value="F:metal ion binding"/>
    <property type="evidence" value="ECO:0007669"/>
    <property type="project" value="UniProtKB-KW"/>
</dbReference>
<feature type="binding site" evidence="9">
    <location>
        <position position="440"/>
    </location>
    <ligand>
        <name>Mg(2+)</name>
        <dbReference type="ChEBI" id="CHEBI:18420"/>
        <label>2</label>
    </ligand>
</feature>
<dbReference type="Pfam" id="PF03431">
    <property type="entry name" value="RNA_replicase_B"/>
    <property type="match status" value="1"/>
</dbReference>
<keyword evidence="5" id="KW-0547">Nucleotide-binding</keyword>
<dbReference type="Proteomes" id="UP000679566">
    <property type="component" value="Segment"/>
</dbReference>
<keyword evidence="4" id="KW-0548">Nucleotidyltransferase</keyword>
<evidence type="ECO:0000256" key="2">
    <source>
        <dbReference type="ARBA" id="ARBA00022484"/>
    </source>
</evidence>
<dbReference type="InterPro" id="IPR007096">
    <property type="entry name" value="RNA-dir_Rpol_cat_phage"/>
</dbReference>
<comment type="cofactor">
    <cofactor evidence="9">
        <name>Mg(2+)</name>
        <dbReference type="ChEBI" id="CHEBI:18420"/>
    </cofactor>
    <text evidence="9">Binds 2 Mg(2+) per subunit.</text>
</comment>
<dbReference type="PROSITE" id="PS50522">
    <property type="entry name" value="RDRP_PHAGE"/>
    <property type="match status" value="1"/>
</dbReference>
<evidence type="ECO:0000256" key="4">
    <source>
        <dbReference type="ARBA" id="ARBA00022695"/>
    </source>
</evidence>
<dbReference type="GO" id="GO:0000166">
    <property type="term" value="F:nucleotide binding"/>
    <property type="evidence" value="ECO:0007669"/>
    <property type="project" value="UniProtKB-KW"/>
</dbReference>
<feature type="binding site" evidence="9">
    <location>
        <position position="441"/>
    </location>
    <ligand>
        <name>Mg(2+)</name>
        <dbReference type="ChEBI" id="CHEBI:18420"/>
        <label>2</label>
    </ligand>
</feature>
<proteinExistence type="predicted"/>
<gene>
    <name evidence="11" type="primary">SRR6960549_7_3</name>
</gene>
<dbReference type="InterPro" id="IPR005093">
    <property type="entry name" value="RNArep_beta"/>
</dbReference>
<evidence type="ECO:0000256" key="1">
    <source>
        <dbReference type="ARBA" id="ARBA00012494"/>
    </source>
</evidence>
<feature type="non-terminal residue" evidence="11">
    <location>
        <position position="591"/>
    </location>
</feature>
<comment type="catalytic activity">
    <reaction evidence="8">
        <text>RNA(n) + a ribonucleoside 5'-triphosphate = RNA(n+1) + diphosphate</text>
        <dbReference type="Rhea" id="RHEA:21248"/>
        <dbReference type="Rhea" id="RHEA-COMP:14527"/>
        <dbReference type="Rhea" id="RHEA-COMP:17342"/>
        <dbReference type="ChEBI" id="CHEBI:33019"/>
        <dbReference type="ChEBI" id="CHEBI:61557"/>
        <dbReference type="ChEBI" id="CHEBI:140395"/>
        <dbReference type="EC" id="2.7.7.48"/>
    </reaction>
</comment>
<evidence type="ECO:0000256" key="9">
    <source>
        <dbReference type="PIRSR" id="PIRSR605093-1"/>
    </source>
</evidence>
<dbReference type="RefSeq" id="YP_010771237.1">
    <property type="nucleotide sequence ID" value="NC_074528.1"/>
</dbReference>
<evidence type="ECO:0000313" key="12">
    <source>
        <dbReference type="Proteomes" id="UP000679566"/>
    </source>
</evidence>
<dbReference type="GO" id="GO:0039694">
    <property type="term" value="P:viral RNA genome replication"/>
    <property type="evidence" value="ECO:0007669"/>
    <property type="project" value="InterPro"/>
</dbReference>
<dbReference type="GO" id="GO:0003968">
    <property type="term" value="F:RNA-directed RNA polymerase activity"/>
    <property type="evidence" value="ECO:0007669"/>
    <property type="project" value="UniProtKB-KW"/>
</dbReference>
<evidence type="ECO:0000256" key="5">
    <source>
        <dbReference type="ARBA" id="ARBA00022741"/>
    </source>
</evidence>
<dbReference type="GeneID" id="80400913"/>
<keyword evidence="2 11" id="KW-0696">RNA-directed RNA polymerase</keyword>
<keyword evidence="9" id="KW-0479">Metal-binding</keyword>
<keyword evidence="9" id="KW-0460">Magnesium</keyword>
<feature type="domain" description="RdRp catalytic" evidence="10">
    <location>
        <begin position="327"/>
        <end position="472"/>
    </location>
</feature>
<evidence type="ECO:0000256" key="6">
    <source>
        <dbReference type="ARBA" id="ARBA00022953"/>
    </source>
</evidence>
<evidence type="ECO:0000259" key="10">
    <source>
        <dbReference type="PROSITE" id="PS50522"/>
    </source>
</evidence>
<keyword evidence="6" id="KW-0693">Viral RNA replication</keyword>
<dbReference type="EMBL" id="BK013690">
    <property type="protein sequence ID" value="DAD51008.1"/>
    <property type="molecule type" value="Genomic_RNA"/>
</dbReference>
<feature type="binding site" evidence="9">
    <location>
        <position position="342"/>
    </location>
    <ligand>
        <name>Mg(2+)</name>
        <dbReference type="ChEBI" id="CHEBI:18420"/>
        <label>2</label>
    </ligand>
</feature>
<name>A0A8S5L0A6_9VIRU</name>
<reference evidence="11" key="1">
    <citation type="submission" date="2020-09" db="EMBL/GenBank/DDBJ databases">
        <title>Leviviricetes taxonomy.</title>
        <authorList>
            <person name="Stockdale S.R."/>
            <person name="Callanan J."/>
            <person name="Adriaenssens E.M."/>
            <person name="Kuhn J.H."/>
            <person name="Rumnieks J."/>
            <person name="Shkoporov A."/>
            <person name="Draper L.A."/>
            <person name="Ross P."/>
            <person name="Hill C."/>
        </authorList>
    </citation>
    <scope>NUCLEOTIDE SEQUENCE</scope>
</reference>
<evidence type="ECO:0000256" key="7">
    <source>
        <dbReference type="ARBA" id="ARBA00030248"/>
    </source>
</evidence>
<evidence type="ECO:0000256" key="3">
    <source>
        <dbReference type="ARBA" id="ARBA00022679"/>
    </source>
</evidence>
<sequence length="591" mass="66695">MGLLAGYITARAGAVAGCCTPLYGGSMKSHESDQVSLVSVIYYDAMAKCVAIQPDLRDLMTIKSRVEDEGLSFLTITLPQFGKDFERSLADEVIDSTFFRSFKKNGAIPAFLQGMLSQIFDRTTGRILHETPEFPSIIEGIRQIAYSFKKLEIDCTLQRVRSSLRNFVQTEHELSGAHISGKDVKYFIDVSHALWGSIPDIQNISDIIPKHGPGGTSDGFSGNQKYRWKFWHERLEPYFPFIETAYTLGCYNSEEFKDVTLVSQEQEEPVKVTTVPKTQKGPRIIALEPCCMQYAQQAVRSYLYDKIEQNYYSAGHVNFTDQSINRILAMKSSLTGDLASLDLSDASDRVIGSLAVGMFKNQPVLQGMVLACRSTHAKLPDGKVIGPLVKFASMGSALCFPVESMYFYTLCVAALLKCHNLPVTSRNVYNVSRDVYIYGDDIFVPSRWATTVVDHLQKYYCKVNMTKSFWNGKFRESCGMDAYAGEEVTPTYIKHLHPDNRRQAERLISWVKTANLFFKKGYWRTSSYMFNVCERYLGRLPVVAETSPALGRISHLPYVSAERWNRKTHAWEIRAWVGSPVYRTDVLGGYG</sequence>
<evidence type="ECO:0000313" key="11">
    <source>
        <dbReference type="EMBL" id="DAD51008.1"/>
    </source>
</evidence>
<accession>A0A8S5L0A6</accession>
<dbReference type="EC" id="2.7.7.48" evidence="1"/>
<evidence type="ECO:0000256" key="8">
    <source>
        <dbReference type="ARBA" id="ARBA00048744"/>
    </source>
</evidence>
<keyword evidence="12" id="KW-1185">Reference proteome</keyword>